<dbReference type="InterPro" id="IPR041522">
    <property type="entry name" value="CdaR_GGDEF"/>
</dbReference>
<evidence type="ECO:0000256" key="4">
    <source>
        <dbReference type="ARBA" id="ARBA00023015"/>
    </source>
</evidence>
<evidence type="ECO:0000256" key="2">
    <source>
        <dbReference type="ARBA" id="ARBA00022553"/>
    </source>
</evidence>
<dbReference type="AlphaFoldDB" id="A0AA47ELX6"/>
<dbReference type="GO" id="GO:0000160">
    <property type="term" value="P:phosphorelay signal transduction system"/>
    <property type="evidence" value="ECO:0007669"/>
    <property type="project" value="UniProtKB-KW"/>
</dbReference>
<feature type="domain" description="HTH araC/xylS-type" evidence="8">
    <location>
        <begin position="447"/>
        <end position="545"/>
    </location>
</feature>
<dbReference type="PANTHER" id="PTHR42713:SF3">
    <property type="entry name" value="TRANSCRIPTIONAL REGULATORY PROTEIN HPTR"/>
    <property type="match status" value="1"/>
</dbReference>
<name>A0AA47ELX6_9CLOT</name>
<gene>
    <name evidence="10" type="ORF">LL038_10730</name>
</gene>
<dbReference type="PROSITE" id="PS00041">
    <property type="entry name" value="HTH_ARAC_FAMILY_1"/>
    <property type="match status" value="1"/>
</dbReference>
<dbReference type="CDD" id="cd17536">
    <property type="entry name" value="REC_YesN-like"/>
    <property type="match status" value="1"/>
</dbReference>
<evidence type="ECO:0000259" key="8">
    <source>
        <dbReference type="PROSITE" id="PS01124"/>
    </source>
</evidence>
<dbReference type="SMART" id="SM00448">
    <property type="entry name" value="REC"/>
    <property type="match status" value="1"/>
</dbReference>
<dbReference type="SMART" id="SM00342">
    <property type="entry name" value="HTH_ARAC"/>
    <property type="match status" value="1"/>
</dbReference>
<feature type="domain" description="Response regulatory" evidence="9">
    <location>
        <begin position="6"/>
        <end position="122"/>
    </location>
</feature>
<reference evidence="10" key="1">
    <citation type="submission" date="2021-11" db="EMBL/GenBank/DDBJ databases">
        <title>Clostridia strains as spoilage organisms.</title>
        <authorList>
            <person name="Wambui J."/>
            <person name="Stevens M.J.A."/>
            <person name="Stephan R."/>
        </authorList>
    </citation>
    <scope>NUCLEOTIDE SEQUENCE</scope>
    <source>
        <strain evidence="10">CF009</strain>
    </source>
</reference>
<dbReference type="InterPro" id="IPR051552">
    <property type="entry name" value="HptR"/>
</dbReference>
<dbReference type="InterPro" id="IPR001789">
    <property type="entry name" value="Sig_transdc_resp-reg_receiver"/>
</dbReference>
<keyword evidence="6" id="KW-0804">Transcription</keyword>
<dbReference type="EMBL" id="CP086239">
    <property type="protein sequence ID" value="WAG62668.1"/>
    <property type="molecule type" value="Genomic_DNA"/>
</dbReference>
<organism evidence="10 11">
    <name type="scientific">Clostridium estertheticum</name>
    <dbReference type="NCBI Taxonomy" id="238834"/>
    <lineage>
        <taxon>Bacteria</taxon>
        <taxon>Bacillati</taxon>
        <taxon>Bacillota</taxon>
        <taxon>Clostridia</taxon>
        <taxon>Eubacteriales</taxon>
        <taxon>Clostridiaceae</taxon>
        <taxon>Clostridium</taxon>
    </lineage>
</organism>
<sequence>MNNPYKIMIVDDEFFICDGLMSFHWKDLGFNAVSCAYNGEEALELLNKELVDVIITDIKMPFMDGIELMKRVHSQFQNIKIVLLTGYKEFDYAKAAIKSGVSEYLLKPVNINELTSIFKHLKKELDKESKIPKMLKTYEKQINESLPLAAEKFLKDIVEEKVYDLDEINEKINLLELNLNYKSYSCAIFQSQYISDLWQNENKRIRNSSIFQNISQYLKINNLGYFFINHNFEIVIFFNFNVPEHIKCEREYLKEKLEALKALIYNSLSEIPDGAIWVGVGNIYKNILSTANSYKEATRCLKRRYFDTKTTIFCCWLYNISSSLVAEYPYEIENLLIDSIIEGNSNDSLTHFKELWGNFSHDLKCLAPESIQDYTIQLLNMIDRRLNKHGTSVRECVQVPPPFTCFVSGIKSFAVLEVSMENVISKICEVTRKINNNVHSSSYLSIQTAKKYIESNYTKKITLNQVADMVFLSPSYFSIRFKKETGLNFVDYLKELRINKAKELLKRFDLKIYEIGNLVGYGDATYFANTFKNCTGMTPLKYRRKLT</sequence>
<dbReference type="Pfam" id="PF00072">
    <property type="entry name" value="Response_reg"/>
    <property type="match status" value="1"/>
</dbReference>
<dbReference type="Pfam" id="PF12833">
    <property type="entry name" value="HTH_18"/>
    <property type="match status" value="1"/>
</dbReference>
<keyword evidence="4" id="KW-0805">Transcription regulation</keyword>
<dbReference type="RefSeq" id="WP_216125881.1">
    <property type="nucleotide sequence ID" value="NZ_CP086239.1"/>
</dbReference>
<dbReference type="Pfam" id="PF17853">
    <property type="entry name" value="GGDEF_2"/>
    <property type="match status" value="1"/>
</dbReference>
<protein>
    <submittedName>
        <fullName evidence="10">Response regulator</fullName>
    </submittedName>
</protein>
<dbReference type="InterPro" id="IPR018062">
    <property type="entry name" value="HTH_AraC-typ_CS"/>
</dbReference>
<evidence type="ECO:0000256" key="7">
    <source>
        <dbReference type="PROSITE-ProRule" id="PRU00169"/>
    </source>
</evidence>
<dbReference type="InterPro" id="IPR018060">
    <property type="entry name" value="HTH_AraC"/>
</dbReference>
<keyword evidence="2 7" id="KW-0597">Phosphoprotein</keyword>
<proteinExistence type="predicted"/>
<evidence type="ECO:0000313" key="11">
    <source>
        <dbReference type="Proteomes" id="UP001164733"/>
    </source>
</evidence>
<keyword evidence="1" id="KW-0963">Cytoplasm</keyword>
<evidence type="ECO:0000259" key="9">
    <source>
        <dbReference type="PROSITE" id="PS50110"/>
    </source>
</evidence>
<dbReference type="PANTHER" id="PTHR42713">
    <property type="entry name" value="HISTIDINE KINASE-RELATED"/>
    <property type="match status" value="1"/>
</dbReference>
<evidence type="ECO:0000256" key="1">
    <source>
        <dbReference type="ARBA" id="ARBA00022490"/>
    </source>
</evidence>
<evidence type="ECO:0000256" key="3">
    <source>
        <dbReference type="ARBA" id="ARBA00023012"/>
    </source>
</evidence>
<accession>A0AA47ELX6</accession>
<evidence type="ECO:0000256" key="5">
    <source>
        <dbReference type="ARBA" id="ARBA00023125"/>
    </source>
</evidence>
<evidence type="ECO:0000256" key="6">
    <source>
        <dbReference type="ARBA" id="ARBA00023163"/>
    </source>
</evidence>
<dbReference type="GO" id="GO:0003700">
    <property type="term" value="F:DNA-binding transcription factor activity"/>
    <property type="evidence" value="ECO:0007669"/>
    <property type="project" value="InterPro"/>
</dbReference>
<feature type="modified residue" description="4-aspartylphosphate" evidence="7">
    <location>
        <position position="57"/>
    </location>
</feature>
<keyword evidence="3" id="KW-0902">Two-component regulatory system</keyword>
<keyword evidence="5" id="KW-0238">DNA-binding</keyword>
<evidence type="ECO:0000313" key="10">
    <source>
        <dbReference type="EMBL" id="WAG62668.1"/>
    </source>
</evidence>
<dbReference type="PROSITE" id="PS50110">
    <property type="entry name" value="RESPONSE_REGULATORY"/>
    <property type="match status" value="1"/>
</dbReference>
<dbReference type="Proteomes" id="UP001164733">
    <property type="component" value="Chromosome"/>
</dbReference>
<dbReference type="GO" id="GO:0043565">
    <property type="term" value="F:sequence-specific DNA binding"/>
    <property type="evidence" value="ECO:0007669"/>
    <property type="project" value="InterPro"/>
</dbReference>
<dbReference type="PROSITE" id="PS01124">
    <property type="entry name" value="HTH_ARAC_FAMILY_2"/>
    <property type="match status" value="1"/>
</dbReference>